<dbReference type="KEGG" id="smo:SELMODRAFT_408156"/>
<evidence type="ECO:0000313" key="3">
    <source>
        <dbReference type="EMBL" id="EFJ31870.1"/>
    </source>
</evidence>
<keyword evidence="2" id="KW-0472">Membrane</keyword>
<dbReference type="Proteomes" id="UP000001514">
    <property type="component" value="Unassembled WGS sequence"/>
</dbReference>
<feature type="region of interest" description="Disordered" evidence="1">
    <location>
        <begin position="1"/>
        <end position="70"/>
    </location>
</feature>
<name>D8R7D7_SELML</name>
<dbReference type="InParanoid" id="D8R7D7"/>
<dbReference type="AlphaFoldDB" id="D8R7D7"/>
<sequence length="374" mass="43188">MDDAAATLGTRRAVVFDIEQQPPAPAPRQDLPSSSSFQVHRSILKRPSRSIQEEGQEAGEARNGGESPWSEEDYDPYYGLGIRTRPDLPVLLVFNLMESRRFNTFSSPTRTRLFYTATILGGSIIASCLVFCIALLVFQLRERPELPIVRFKSVLVSYGRLYRIKPEVIRQQQVEGKGNYFAYKLNFLCEVHMNITNSNRHLDMFHHWIETTVYYHGTPIAVDRIDNIPHPRRGIIRPVFTAFAISLPLTVAVGNKLDEELHDPRLSYSGPTGLAFEIIFQSEISLLEALRPLPFSWRCRCSILTDLLLDGFKCRCLDAKWRPREHLKHYRVPSWPRDETEIIENNFSYPDDYYDPSVNYYANTNSSHPYLYYT</sequence>
<feature type="transmembrane region" description="Helical" evidence="2">
    <location>
        <begin position="113"/>
        <end position="138"/>
    </location>
</feature>
<keyword evidence="2" id="KW-0812">Transmembrane</keyword>
<evidence type="ECO:0000256" key="1">
    <source>
        <dbReference type="SAM" id="MobiDB-lite"/>
    </source>
</evidence>
<dbReference type="Gramene" id="EFJ31870">
    <property type="protein sequence ID" value="EFJ31870"/>
    <property type="gene ID" value="SELMODRAFT_408156"/>
</dbReference>
<proteinExistence type="predicted"/>
<protein>
    <submittedName>
        <fullName evidence="3">Uncharacterized protein</fullName>
    </submittedName>
</protein>
<gene>
    <name evidence="3" type="ORF">SELMODRAFT_408156</name>
</gene>
<keyword evidence="4" id="KW-1185">Reference proteome</keyword>
<accession>D8R7D7</accession>
<dbReference type="EMBL" id="GL377573">
    <property type="protein sequence ID" value="EFJ31870.1"/>
    <property type="molecule type" value="Genomic_DNA"/>
</dbReference>
<reference evidence="3 4" key="1">
    <citation type="journal article" date="2011" name="Science">
        <title>The Selaginella genome identifies genetic changes associated with the evolution of vascular plants.</title>
        <authorList>
            <person name="Banks J.A."/>
            <person name="Nishiyama T."/>
            <person name="Hasebe M."/>
            <person name="Bowman J.L."/>
            <person name="Gribskov M."/>
            <person name="dePamphilis C."/>
            <person name="Albert V.A."/>
            <person name="Aono N."/>
            <person name="Aoyama T."/>
            <person name="Ambrose B.A."/>
            <person name="Ashton N.W."/>
            <person name="Axtell M.J."/>
            <person name="Barker E."/>
            <person name="Barker M.S."/>
            <person name="Bennetzen J.L."/>
            <person name="Bonawitz N.D."/>
            <person name="Chapple C."/>
            <person name="Cheng C."/>
            <person name="Correa L.G."/>
            <person name="Dacre M."/>
            <person name="DeBarry J."/>
            <person name="Dreyer I."/>
            <person name="Elias M."/>
            <person name="Engstrom E.M."/>
            <person name="Estelle M."/>
            <person name="Feng L."/>
            <person name="Finet C."/>
            <person name="Floyd S.K."/>
            <person name="Frommer W.B."/>
            <person name="Fujita T."/>
            <person name="Gramzow L."/>
            <person name="Gutensohn M."/>
            <person name="Harholt J."/>
            <person name="Hattori M."/>
            <person name="Heyl A."/>
            <person name="Hirai T."/>
            <person name="Hiwatashi Y."/>
            <person name="Ishikawa M."/>
            <person name="Iwata M."/>
            <person name="Karol K.G."/>
            <person name="Koehler B."/>
            <person name="Kolukisaoglu U."/>
            <person name="Kubo M."/>
            <person name="Kurata T."/>
            <person name="Lalonde S."/>
            <person name="Li K."/>
            <person name="Li Y."/>
            <person name="Litt A."/>
            <person name="Lyons E."/>
            <person name="Manning G."/>
            <person name="Maruyama T."/>
            <person name="Michael T.P."/>
            <person name="Mikami K."/>
            <person name="Miyazaki S."/>
            <person name="Morinaga S."/>
            <person name="Murata T."/>
            <person name="Mueller-Roeber B."/>
            <person name="Nelson D.R."/>
            <person name="Obara M."/>
            <person name="Oguri Y."/>
            <person name="Olmstead R.G."/>
            <person name="Onodera N."/>
            <person name="Petersen B.L."/>
            <person name="Pils B."/>
            <person name="Prigge M."/>
            <person name="Rensing S.A."/>
            <person name="Riano-Pachon D.M."/>
            <person name="Roberts A.W."/>
            <person name="Sato Y."/>
            <person name="Scheller H.V."/>
            <person name="Schulz B."/>
            <person name="Schulz C."/>
            <person name="Shakirov E.V."/>
            <person name="Shibagaki N."/>
            <person name="Shinohara N."/>
            <person name="Shippen D.E."/>
            <person name="Soerensen I."/>
            <person name="Sotooka R."/>
            <person name="Sugimoto N."/>
            <person name="Sugita M."/>
            <person name="Sumikawa N."/>
            <person name="Tanurdzic M."/>
            <person name="Theissen G."/>
            <person name="Ulvskov P."/>
            <person name="Wakazuki S."/>
            <person name="Weng J.K."/>
            <person name="Willats W.W."/>
            <person name="Wipf D."/>
            <person name="Wolf P.G."/>
            <person name="Yang L."/>
            <person name="Zimmer A.D."/>
            <person name="Zhu Q."/>
            <person name="Mitros T."/>
            <person name="Hellsten U."/>
            <person name="Loque D."/>
            <person name="Otillar R."/>
            <person name="Salamov A."/>
            <person name="Schmutz J."/>
            <person name="Shapiro H."/>
            <person name="Lindquist E."/>
            <person name="Lucas S."/>
            <person name="Rokhsar D."/>
            <person name="Grigoriev I.V."/>
        </authorList>
    </citation>
    <scope>NUCLEOTIDE SEQUENCE [LARGE SCALE GENOMIC DNA]</scope>
</reference>
<evidence type="ECO:0000313" key="4">
    <source>
        <dbReference type="Proteomes" id="UP000001514"/>
    </source>
</evidence>
<dbReference type="HOGENOM" id="CLU_740556_0_0_1"/>
<keyword evidence="2" id="KW-1133">Transmembrane helix</keyword>
<organism evidence="4">
    <name type="scientific">Selaginella moellendorffii</name>
    <name type="common">Spikemoss</name>
    <dbReference type="NCBI Taxonomy" id="88036"/>
    <lineage>
        <taxon>Eukaryota</taxon>
        <taxon>Viridiplantae</taxon>
        <taxon>Streptophyta</taxon>
        <taxon>Embryophyta</taxon>
        <taxon>Tracheophyta</taxon>
        <taxon>Lycopodiopsida</taxon>
        <taxon>Selaginellales</taxon>
        <taxon>Selaginellaceae</taxon>
        <taxon>Selaginella</taxon>
    </lineage>
</organism>
<evidence type="ECO:0000256" key="2">
    <source>
        <dbReference type="SAM" id="Phobius"/>
    </source>
</evidence>